<evidence type="ECO:0000313" key="4">
    <source>
        <dbReference type="EMBL" id="PYE53582.1"/>
    </source>
</evidence>
<dbReference type="CDD" id="cd06551">
    <property type="entry name" value="LPLAT"/>
    <property type="match status" value="1"/>
</dbReference>
<evidence type="ECO:0000313" key="5">
    <source>
        <dbReference type="Proteomes" id="UP000248326"/>
    </source>
</evidence>
<proteinExistence type="predicted"/>
<gene>
    <name evidence="4" type="ORF">DES52_108111</name>
</gene>
<name>A0A318S608_9DEIO</name>
<dbReference type="AlphaFoldDB" id="A0A318S608"/>
<dbReference type="PANTHER" id="PTHR10434:SF9">
    <property type="entry name" value="PHOSPHOLIPID_GLYCEROL ACYLTRANSFERASE DOMAIN-CONTAINING PROTEIN"/>
    <property type="match status" value="1"/>
</dbReference>
<dbReference type="PANTHER" id="PTHR10434">
    <property type="entry name" value="1-ACYL-SN-GLYCEROL-3-PHOSPHATE ACYLTRANSFERASE"/>
    <property type="match status" value="1"/>
</dbReference>
<dbReference type="InterPro" id="IPR002123">
    <property type="entry name" value="Plipid/glycerol_acylTrfase"/>
</dbReference>
<reference evidence="4 5" key="1">
    <citation type="submission" date="2018-06" db="EMBL/GenBank/DDBJ databases">
        <title>Genomic Encyclopedia of Type Strains, Phase IV (KMG-IV): sequencing the most valuable type-strain genomes for metagenomic binning, comparative biology and taxonomic classification.</title>
        <authorList>
            <person name="Goeker M."/>
        </authorList>
    </citation>
    <scope>NUCLEOTIDE SEQUENCE [LARGE SCALE GENOMIC DNA]</scope>
    <source>
        <strain evidence="4 5">DSM 18048</strain>
    </source>
</reference>
<keyword evidence="1 4" id="KW-0808">Transferase</keyword>
<feature type="domain" description="Phospholipid/glycerol acyltransferase" evidence="3">
    <location>
        <begin position="34"/>
        <end position="139"/>
    </location>
</feature>
<dbReference type="GO" id="GO:0006654">
    <property type="term" value="P:phosphatidic acid biosynthetic process"/>
    <property type="evidence" value="ECO:0007669"/>
    <property type="project" value="TreeGrafter"/>
</dbReference>
<dbReference type="Pfam" id="PF01553">
    <property type="entry name" value="Acyltransferase"/>
    <property type="match status" value="1"/>
</dbReference>
<dbReference type="SMART" id="SM00563">
    <property type="entry name" value="PlsC"/>
    <property type="match status" value="1"/>
</dbReference>
<dbReference type="EMBL" id="QJSX01000008">
    <property type="protein sequence ID" value="PYE53582.1"/>
    <property type="molecule type" value="Genomic_DNA"/>
</dbReference>
<dbReference type="GO" id="GO:0003841">
    <property type="term" value="F:1-acylglycerol-3-phosphate O-acyltransferase activity"/>
    <property type="evidence" value="ECO:0007669"/>
    <property type="project" value="TreeGrafter"/>
</dbReference>
<dbReference type="SUPFAM" id="SSF69593">
    <property type="entry name" value="Glycerol-3-phosphate (1)-acyltransferase"/>
    <property type="match status" value="1"/>
</dbReference>
<keyword evidence="2 4" id="KW-0012">Acyltransferase</keyword>
<organism evidence="4 5">
    <name type="scientific">Deinococcus yavapaiensis KR-236</name>
    <dbReference type="NCBI Taxonomy" id="694435"/>
    <lineage>
        <taxon>Bacteria</taxon>
        <taxon>Thermotogati</taxon>
        <taxon>Deinococcota</taxon>
        <taxon>Deinococci</taxon>
        <taxon>Deinococcales</taxon>
        <taxon>Deinococcaceae</taxon>
        <taxon>Deinococcus</taxon>
    </lineage>
</organism>
<evidence type="ECO:0000256" key="2">
    <source>
        <dbReference type="ARBA" id="ARBA00023315"/>
    </source>
</evidence>
<keyword evidence="5" id="KW-1185">Reference proteome</keyword>
<evidence type="ECO:0000256" key="1">
    <source>
        <dbReference type="ARBA" id="ARBA00022679"/>
    </source>
</evidence>
<sequence>MDLVESGFRTLIRRTVRGRLGGVWLRGEIPAGGAILALNHHSWWDGYVIGEVCWSVGTRPYLLMDDANLDRLPFFRNLGVLGAHELRKAVRLAKSGELVWLFPEGALCPPSGLGDLKPGAAWLSKAADVPLVPVALRVVLRGHAYPEAFVRFGRPATDLGPALSAELAALDADVRANDPERPLPGYLRLRHGQSSDGERLDLPSRVLASLLKRGWLGGVRA</sequence>
<comment type="caution">
    <text evidence="4">The sequence shown here is derived from an EMBL/GenBank/DDBJ whole genome shotgun (WGS) entry which is preliminary data.</text>
</comment>
<protein>
    <submittedName>
        <fullName evidence="4">Acyltransferase-like protein</fullName>
    </submittedName>
</protein>
<accession>A0A318S608</accession>
<dbReference type="RefSeq" id="WP_245900943.1">
    <property type="nucleotide sequence ID" value="NZ_QJSX01000008.1"/>
</dbReference>
<evidence type="ECO:0000259" key="3">
    <source>
        <dbReference type="SMART" id="SM00563"/>
    </source>
</evidence>
<dbReference type="Proteomes" id="UP000248326">
    <property type="component" value="Unassembled WGS sequence"/>
</dbReference>